<dbReference type="OrthoDB" id="2798901at2759"/>
<reference evidence="2 3" key="1">
    <citation type="journal article" date="2015" name="Sci. Rep.">
        <title>Chromosome-level genome map provides insights into diverse defense mechanisms in the medicinal fungus Ganoderma sinense.</title>
        <authorList>
            <person name="Zhu Y."/>
            <person name="Xu J."/>
            <person name="Sun C."/>
            <person name="Zhou S."/>
            <person name="Xu H."/>
            <person name="Nelson D.R."/>
            <person name="Qian J."/>
            <person name="Song J."/>
            <person name="Luo H."/>
            <person name="Xiang L."/>
            <person name="Li Y."/>
            <person name="Xu Z."/>
            <person name="Ji A."/>
            <person name="Wang L."/>
            <person name="Lu S."/>
            <person name="Hayward A."/>
            <person name="Sun W."/>
            <person name="Li X."/>
            <person name="Schwartz D.C."/>
            <person name="Wang Y."/>
            <person name="Chen S."/>
        </authorList>
    </citation>
    <scope>NUCLEOTIDE SEQUENCE [LARGE SCALE GENOMIC DNA]</scope>
    <source>
        <strain evidence="2 3">ZZ0214-1</strain>
    </source>
</reference>
<dbReference type="AlphaFoldDB" id="A0A2G8RNI0"/>
<name>A0A2G8RNI0_9APHY</name>
<evidence type="ECO:0000313" key="2">
    <source>
        <dbReference type="EMBL" id="PIL23069.1"/>
    </source>
</evidence>
<accession>A0A2G8RNI0</accession>
<dbReference type="EMBL" id="AYKW01000068">
    <property type="protein sequence ID" value="PIL23069.1"/>
    <property type="molecule type" value="Genomic_DNA"/>
</dbReference>
<dbReference type="Proteomes" id="UP000230002">
    <property type="component" value="Unassembled WGS sequence"/>
</dbReference>
<sequence length="127" mass="14283">MDSPHRMKDYMDSPPRIQDYMDLPPVIQDNTDSHPTIQDVMDPPPAFQGDVVGPPVIQGDMIAPRSEFLPIELIEEVIDRASHDPESLRALSLLCKDLLTRARVHLFTGIAIRTVEQMDTSHPLQTS</sequence>
<evidence type="ECO:0000256" key="1">
    <source>
        <dbReference type="SAM" id="MobiDB-lite"/>
    </source>
</evidence>
<keyword evidence="3" id="KW-1185">Reference proteome</keyword>
<comment type="caution">
    <text evidence="2">The sequence shown here is derived from an EMBL/GenBank/DDBJ whole genome shotgun (WGS) entry which is preliminary data.</text>
</comment>
<proteinExistence type="predicted"/>
<evidence type="ECO:0000313" key="3">
    <source>
        <dbReference type="Proteomes" id="UP000230002"/>
    </source>
</evidence>
<gene>
    <name evidence="2" type="ORF">GSI_14376</name>
</gene>
<organism evidence="2 3">
    <name type="scientific">Ganoderma sinense ZZ0214-1</name>
    <dbReference type="NCBI Taxonomy" id="1077348"/>
    <lineage>
        <taxon>Eukaryota</taxon>
        <taxon>Fungi</taxon>
        <taxon>Dikarya</taxon>
        <taxon>Basidiomycota</taxon>
        <taxon>Agaricomycotina</taxon>
        <taxon>Agaricomycetes</taxon>
        <taxon>Polyporales</taxon>
        <taxon>Polyporaceae</taxon>
        <taxon>Ganoderma</taxon>
    </lineage>
</organism>
<feature type="region of interest" description="Disordered" evidence="1">
    <location>
        <begin position="22"/>
        <end position="52"/>
    </location>
</feature>
<protein>
    <submittedName>
        <fullName evidence="2">Uncharacterized protein</fullName>
    </submittedName>
</protein>